<dbReference type="Proteomes" id="UP001178507">
    <property type="component" value="Unassembled WGS sequence"/>
</dbReference>
<dbReference type="SUPFAM" id="SSF52047">
    <property type="entry name" value="RNI-like"/>
    <property type="match status" value="1"/>
</dbReference>
<feature type="transmembrane region" description="Helical" evidence="10">
    <location>
        <begin position="1079"/>
        <end position="1103"/>
    </location>
</feature>
<gene>
    <name evidence="13" type="ORF">EVOR1521_LOCUS23425</name>
</gene>
<comment type="subcellular location">
    <subcellularLocation>
        <location evidence="1">Cell membrane</location>
    </subcellularLocation>
    <subcellularLocation>
        <location evidence="9">Endomembrane system</location>
        <topology evidence="9">Single-pass membrane protein</topology>
    </subcellularLocation>
</comment>
<evidence type="ECO:0000256" key="11">
    <source>
        <dbReference type="SAM" id="SignalP"/>
    </source>
</evidence>
<sequence>MWLCWVLLAVPLSAERSQLFEEVPEDVPLRQGLVQHSLHEEEPFARDKGQAVSFRSGFTLGQRREVNCSHEKEVLKQVLQSLATINETRNGENLAEDHCTWKGDDFNLTCQGCEVISLEMIPVAIRFLRQGWPKRRRKLLKPVLPPMIGQLKGLQELKLRWYKVRGDISVLAPLVRLRKLDIQKSWLTGDISALSNMTRMELLDVTETQVSGSMQALVKMTQLRDVYFRKAKQVEGSLDHFRGLSKLQELVLCHTQLSGDIKVTKNMPDLSKIDLAFTDVVGDIGVFKGKPKINFINFRSAFVHGNIEIVDSLPGLTHFDVCLTHCEGDLRHLKAAPGLRYVDLTSTSVSGDIAVFKDMKGLEYLLLFRDEMVSGDIRVFENTPRLKKLGLRLTNVTGDIKVFRHTSLLDKLHVRNTRVFGDIKVFEATSMLNNADLTDRCSGDIQVFQTLRRLEKLVLMSPKVYGDIKAFAKCPILEELDLTDAPVAGDIMVFNAQKMKPSLRKLYLPRTKVTGDLQNIIHWPKILDVEFMGTEIYGSISQAWRGKLRELRTLKLSASKVTFLPNKTELLGLKELWSRHLRKSKKSGKRAEENRLMARELFPSLSVLDISRCPVNGTFEDLITILASCVHLASIIAPDAGLRGTIPNLATMEVTVNGKPSVLWRSPLTTSLQTLDLSNNNISFVERFPDSSQAVILMNQPSLKIQPGGLKRAVLRDLYVDLRGTKLADRREASWLLSEGVLEISRHRSMGEASKSFSCYGLANTALQVTSSRFAPDVLCACAAGWYGRGVDCRLCPPNTYSHGGNATECMPCPDNSTSPEGTTSAKHCECHYGSIYRKTNATSERERWACGCQTGYAQKDGNCVDCGDLHLDCSAFGLDAEVALPRPGFARLRKGQTATYECMPPKEQRCNLANQSGLHIPKGGLGCAEGYRGPLCVDCEDGWHMDREICLKCNSERTWQEILLVWASGFAIVVGILAGAMYFRRQIAESLVAQPHAEGTVGVLTQHFSTTLPVLLVMCQLWAVVAGLARTQHFETSEPEAGHADDADGWEVQYVETLQLSVVAIQDSLNLQCLFDGALVRLGSALASPLVPLLLLALCAVLELFARSYGIVLCLQTLTVTFVGGASSCAFILSCHHADGGGEDLGEGAFRKIFPTLLCNESNTLVRYVDAVGWTAALSYAIFIPLFLLRIFSKQHYALRSGKSCAATSEDNGRDLVVRLMNLRNAKDALKLEGDMLTKRLVAAAVAHISVLVAGRVVLKLEDEKAVVRMVEGKSHRDKGTADAVEQYLGELDEPGLMFHMETLRAQTIMQMLTERCRIQELESQDRLLAGSKHVLFQYALCCHVWMEVVLKLVAVALVSVVNSDEGLKLALAVTLAMAAMVFAVQPYAQPQANSLTSFCFLCLAGASLGFSFHLSWLSRSALLAPFLLCAKQALWPDSPEALAVRLFQELEPKLAELQQGAEVELSAEKVSFL</sequence>
<dbReference type="Gene3D" id="2.10.50.10">
    <property type="entry name" value="Tumor Necrosis Factor Receptor, subunit A, domain 2"/>
    <property type="match status" value="1"/>
</dbReference>
<dbReference type="SUPFAM" id="SSF52058">
    <property type="entry name" value="L domain-like"/>
    <property type="match status" value="1"/>
</dbReference>
<protein>
    <recommendedName>
        <fullName evidence="12">Tyrosine-protein kinase ephrin type A/B receptor-like domain-containing protein</fullName>
    </recommendedName>
</protein>
<name>A0AA36J7K6_9DINO</name>
<feature type="transmembrane region" description="Helical" evidence="10">
    <location>
        <begin position="1110"/>
        <end position="1134"/>
    </location>
</feature>
<evidence type="ECO:0000256" key="10">
    <source>
        <dbReference type="SAM" id="Phobius"/>
    </source>
</evidence>
<evidence type="ECO:0000256" key="5">
    <source>
        <dbReference type="ARBA" id="ARBA00022989"/>
    </source>
</evidence>
<dbReference type="SMART" id="SM01411">
    <property type="entry name" value="Ephrin_rec_like"/>
    <property type="match status" value="1"/>
</dbReference>
<evidence type="ECO:0000313" key="14">
    <source>
        <dbReference type="Proteomes" id="UP001178507"/>
    </source>
</evidence>
<evidence type="ECO:0000256" key="6">
    <source>
        <dbReference type="ARBA" id="ARBA00023136"/>
    </source>
</evidence>
<dbReference type="Pfam" id="PF07699">
    <property type="entry name" value="Ephrin_rec_like"/>
    <property type="match status" value="1"/>
</dbReference>
<evidence type="ECO:0000256" key="3">
    <source>
        <dbReference type="ARBA" id="ARBA00022692"/>
    </source>
</evidence>
<dbReference type="Gene3D" id="3.80.10.10">
    <property type="entry name" value="Ribonuclease Inhibitor"/>
    <property type="match status" value="2"/>
</dbReference>
<keyword evidence="5 10" id="KW-1133">Transmembrane helix</keyword>
<feature type="transmembrane region" description="Helical" evidence="10">
    <location>
        <begin position="1013"/>
        <end position="1030"/>
    </location>
</feature>
<keyword evidence="2" id="KW-1003">Cell membrane</keyword>
<evidence type="ECO:0000259" key="12">
    <source>
        <dbReference type="Pfam" id="PF07699"/>
    </source>
</evidence>
<dbReference type="EMBL" id="CAUJNA010003354">
    <property type="protein sequence ID" value="CAJ1399984.1"/>
    <property type="molecule type" value="Genomic_DNA"/>
</dbReference>
<feature type="transmembrane region" description="Helical" evidence="10">
    <location>
        <begin position="1172"/>
        <end position="1193"/>
    </location>
</feature>
<keyword evidence="8" id="KW-0325">Glycoprotein</keyword>
<evidence type="ECO:0000256" key="8">
    <source>
        <dbReference type="ARBA" id="ARBA00023180"/>
    </source>
</evidence>
<dbReference type="GO" id="GO:0012505">
    <property type="term" value="C:endomembrane system"/>
    <property type="evidence" value="ECO:0007669"/>
    <property type="project" value="UniProtKB-SubCell"/>
</dbReference>
<feature type="transmembrane region" description="Helical" evidence="10">
    <location>
        <begin position="1396"/>
        <end position="1419"/>
    </location>
</feature>
<keyword evidence="7" id="KW-0675">Receptor</keyword>
<dbReference type="GO" id="GO:0005886">
    <property type="term" value="C:plasma membrane"/>
    <property type="evidence" value="ECO:0007669"/>
    <property type="project" value="UniProtKB-SubCell"/>
</dbReference>
<evidence type="ECO:0000256" key="1">
    <source>
        <dbReference type="ARBA" id="ARBA00004236"/>
    </source>
</evidence>
<feature type="signal peptide" evidence="11">
    <location>
        <begin position="1"/>
        <end position="17"/>
    </location>
</feature>
<feature type="chain" id="PRO_5041323692" description="Tyrosine-protein kinase ephrin type A/B receptor-like domain-containing protein" evidence="11">
    <location>
        <begin position="18"/>
        <end position="1475"/>
    </location>
</feature>
<accession>A0AA36J7K6</accession>
<evidence type="ECO:0000256" key="2">
    <source>
        <dbReference type="ARBA" id="ARBA00022475"/>
    </source>
</evidence>
<proteinExistence type="predicted"/>
<keyword evidence="14" id="KW-1185">Reference proteome</keyword>
<organism evidence="13 14">
    <name type="scientific">Effrenium voratum</name>
    <dbReference type="NCBI Taxonomy" id="2562239"/>
    <lineage>
        <taxon>Eukaryota</taxon>
        <taxon>Sar</taxon>
        <taxon>Alveolata</taxon>
        <taxon>Dinophyceae</taxon>
        <taxon>Suessiales</taxon>
        <taxon>Symbiodiniaceae</taxon>
        <taxon>Effrenium</taxon>
    </lineage>
</organism>
<keyword evidence="6 10" id="KW-0472">Membrane</keyword>
<keyword evidence="3 10" id="KW-0812">Transmembrane</keyword>
<dbReference type="PANTHER" id="PTHR48052">
    <property type="entry name" value="UNNAMED PRODUCT"/>
    <property type="match status" value="1"/>
</dbReference>
<feature type="domain" description="Tyrosine-protein kinase ephrin type A/B receptor-like" evidence="12">
    <location>
        <begin position="791"/>
        <end position="829"/>
    </location>
</feature>
<feature type="transmembrane region" description="Helical" evidence="10">
    <location>
        <begin position="964"/>
        <end position="984"/>
    </location>
</feature>
<dbReference type="InterPro" id="IPR032675">
    <property type="entry name" value="LRR_dom_sf"/>
</dbReference>
<dbReference type="PANTHER" id="PTHR48052:SF8">
    <property type="entry name" value="LRR RECEPTOR-LIKE SERINE_THREONINE-PROTEIN KINASE FLS2"/>
    <property type="match status" value="1"/>
</dbReference>
<evidence type="ECO:0000256" key="7">
    <source>
        <dbReference type="ARBA" id="ARBA00023170"/>
    </source>
</evidence>
<evidence type="ECO:0000256" key="4">
    <source>
        <dbReference type="ARBA" id="ARBA00022729"/>
    </source>
</evidence>
<dbReference type="PROSITE" id="PS51450">
    <property type="entry name" value="LRR"/>
    <property type="match status" value="1"/>
</dbReference>
<comment type="caution">
    <text evidence="13">The sequence shown here is derived from an EMBL/GenBank/DDBJ whole genome shotgun (WGS) entry which is preliminary data.</text>
</comment>
<reference evidence="13" key="1">
    <citation type="submission" date="2023-08" db="EMBL/GenBank/DDBJ databases">
        <authorList>
            <person name="Chen Y."/>
            <person name="Shah S."/>
            <person name="Dougan E. K."/>
            <person name="Thang M."/>
            <person name="Chan C."/>
        </authorList>
    </citation>
    <scope>NUCLEOTIDE SEQUENCE</scope>
</reference>
<keyword evidence="4 11" id="KW-0732">Signal</keyword>
<feature type="transmembrane region" description="Helical" evidence="10">
    <location>
        <begin position="1371"/>
        <end position="1390"/>
    </location>
</feature>
<evidence type="ECO:0000313" key="13">
    <source>
        <dbReference type="EMBL" id="CAJ1399984.1"/>
    </source>
</evidence>
<feature type="transmembrane region" description="Helical" evidence="10">
    <location>
        <begin position="1337"/>
        <end position="1359"/>
    </location>
</feature>
<dbReference type="InterPro" id="IPR011641">
    <property type="entry name" value="Tyr-kin_ephrin_A/B_rcpt-like"/>
</dbReference>
<dbReference type="Pfam" id="PF00560">
    <property type="entry name" value="LRR_1"/>
    <property type="match status" value="1"/>
</dbReference>
<evidence type="ECO:0000256" key="9">
    <source>
        <dbReference type="ARBA" id="ARBA00037847"/>
    </source>
</evidence>
<dbReference type="InterPro" id="IPR001611">
    <property type="entry name" value="Leu-rich_rpt"/>
</dbReference>